<keyword evidence="3" id="KW-1185">Reference proteome</keyword>
<reference evidence="2 3" key="1">
    <citation type="submission" date="2015-07" db="EMBL/GenBank/DDBJ databases">
        <title>Whole genome sequence of Herpetosiphon geysericola DSM 7119.</title>
        <authorList>
            <person name="Hemp J."/>
            <person name="Ward L.M."/>
            <person name="Pace L.A."/>
            <person name="Fischer W.W."/>
        </authorList>
    </citation>
    <scope>NUCLEOTIDE SEQUENCE [LARGE SCALE GENOMIC DNA]</scope>
    <source>
        <strain evidence="2 3">DSM 7119</strain>
    </source>
</reference>
<dbReference type="RefSeq" id="WP_054534415.1">
    <property type="nucleotide sequence ID" value="NZ_LGKP01000017.1"/>
</dbReference>
<comment type="caution">
    <text evidence="2">The sequence shown here is derived from an EMBL/GenBank/DDBJ whole genome shotgun (WGS) entry which is preliminary data.</text>
</comment>
<organism evidence="2 3">
    <name type="scientific">Herpetosiphon geysericola</name>
    <dbReference type="NCBI Taxonomy" id="70996"/>
    <lineage>
        <taxon>Bacteria</taxon>
        <taxon>Bacillati</taxon>
        <taxon>Chloroflexota</taxon>
        <taxon>Chloroflexia</taxon>
        <taxon>Herpetosiphonales</taxon>
        <taxon>Herpetosiphonaceae</taxon>
        <taxon>Herpetosiphon</taxon>
    </lineage>
</organism>
<keyword evidence="1" id="KW-0812">Transmembrane</keyword>
<name>A0A0N8GS29_9CHLR</name>
<evidence type="ECO:0000313" key="2">
    <source>
        <dbReference type="EMBL" id="KPL88146.1"/>
    </source>
</evidence>
<dbReference type="EMBL" id="LGKP01000017">
    <property type="protein sequence ID" value="KPL88146.1"/>
    <property type="molecule type" value="Genomic_DNA"/>
</dbReference>
<sequence length="139" mass="15104">MTRPTTVRWLMIILGILLAARGIGALIAVDSTELWANLLGIGGFTEAETGFGWLGYAMRILYLIESRLWIILAFPLIFRLPWGRDIVLVVATVSMLVQGFRLLLGSGLSAGVWLAIFAGLIVLFATLPQIKSYLAAGKA</sequence>
<feature type="transmembrane region" description="Helical" evidence="1">
    <location>
        <begin position="7"/>
        <end position="29"/>
    </location>
</feature>
<keyword evidence="1" id="KW-0472">Membrane</keyword>
<dbReference type="Proteomes" id="UP000050277">
    <property type="component" value="Unassembled WGS sequence"/>
</dbReference>
<dbReference type="STRING" id="70996.SE18_10550"/>
<dbReference type="AlphaFoldDB" id="A0A0N8GS29"/>
<proteinExistence type="predicted"/>
<feature type="transmembrane region" description="Helical" evidence="1">
    <location>
        <begin position="110"/>
        <end position="130"/>
    </location>
</feature>
<feature type="transmembrane region" description="Helical" evidence="1">
    <location>
        <begin position="60"/>
        <end position="78"/>
    </location>
</feature>
<evidence type="ECO:0000313" key="3">
    <source>
        <dbReference type="Proteomes" id="UP000050277"/>
    </source>
</evidence>
<accession>A0A0N8GS29</accession>
<dbReference type="PATRIC" id="fig|70996.4.peg.1934"/>
<gene>
    <name evidence="2" type="ORF">SE18_10550</name>
</gene>
<evidence type="ECO:0000256" key="1">
    <source>
        <dbReference type="SAM" id="Phobius"/>
    </source>
</evidence>
<protein>
    <submittedName>
        <fullName evidence="2">Uncharacterized protein</fullName>
    </submittedName>
</protein>
<keyword evidence="1" id="KW-1133">Transmembrane helix</keyword>